<dbReference type="SUPFAM" id="SSF159888">
    <property type="entry name" value="YdhG-like"/>
    <property type="match status" value="1"/>
</dbReference>
<feature type="domain" description="YdhG-like" evidence="1">
    <location>
        <begin position="13"/>
        <end position="69"/>
    </location>
</feature>
<keyword evidence="3" id="KW-1185">Reference proteome</keyword>
<proteinExistence type="predicted"/>
<organism evidence="2 3">
    <name type="scientific">Nonomuraea longicatena</name>
    <dbReference type="NCBI Taxonomy" id="83682"/>
    <lineage>
        <taxon>Bacteria</taxon>
        <taxon>Bacillati</taxon>
        <taxon>Actinomycetota</taxon>
        <taxon>Actinomycetes</taxon>
        <taxon>Streptosporangiales</taxon>
        <taxon>Streptosporangiaceae</taxon>
        <taxon>Nonomuraea</taxon>
    </lineage>
</organism>
<evidence type="ECO:0000259" key="1">
    <source>
        <dbReference type="Pfam" id="PF08818"/>
    </source>
</evidence>
<protein>
    <recommendedName>
        <fullName evidence="1">YdhG-like domain-containing protein</fullName>
    </recommendedName>
</protein>
<dbReference type="InterPro" id="IPR014922">
    <property type="entry name" value="YdhG-like"/>
</dbReference>
<evidence type="ECO:0000313" key="3">
    <source>
        <dbReference type="Proteomes" id="UP001501578"/>
    </source>
</evidence>
<dbReference type="EMBL" id="BAAAHQ010000011">
    <property type="protein sequence ID" value="GAA0925923.1"/>
    <property type="molecule type" value="Genomic_DNA"/>
</dbReference>
<comment type="caution">
    <text evidence="2">The sequence shown here is derived from an EMBL/GenBank/DDBJ whole genome shotgun (WGS) entry which is preliminary data.</text>
</comment>
<evidence type="ECO:0000313" key="2">
    <source>
        <dbReference type="EMBL" id="GAA0925923.1"/>
    </source>
</evidence>
<gene>
    <name evidence="2" type="ORF">GCM10009560_27650</name>
</gene>
<reference evidence="3" key="1">
    <citation type="journal article" date="2019" name="Int. J. Syst. Evol. Microbiol.">
        <title>The Global Catalogue of Microorganisms (GCM) 10K type strain sequencing project: providing services to taxonomists for standard genome sequencing and annotation.</title>
        <authorList>
            <consortium name="The Broad Institute Genomics Platform"/>
            <consortium name="The Broad Institute Genome Sequencing Center for Infectious Disease"/>
            <person name="Wu L."/>
            <person name="Ma J."/>
        </authorList>
    </citation>
    <scope>NUCLEOTIDE SEQUENCE [LARGE SCALE GENOMIC DNA]</scope>
    <source>
        <strain evidence="3">JCM 11136</strain>
    </source>
</reference>
<dbReference type="Pfam" id="PF08818">
    <property type="entry name" value="DUF1801"/>
    <property type="match status" value="1"/>
</dbReference>
<accession>A0ABP3ZSW8</accession>
<dbReference type="RefSeq" id="WP_343950223.1">
    <property type="nucleotide sequence ID" value="NZ_BAAAHQ010000011.1"/>
</dbReference>
<name>A0ABP3ZSW8_9ACTN</name>
<dbReference type="Proteomes" id="UP001501578">
    <property type="component" value="Unassembled WGS sequence"/>
</dbReference>
<sequence>MERGRKPGKSPICYVKAYPSYVTFGFWKGQTLTDPSGRLDAGGRGMAGVKLRSLADIDADLFAEWLHQARAMEATAGS</sequence>